<dbReference type="Proteomes" id="UP000515125">
    <property type="component" value="Unplaced"/>
</dbReference>
<dbReference type="PANTHER" id="PTHR35517:SF1">
    <property type="entry name" value="PROTEIN ARGININE N-METHYLTRANSFERASE SFM1"/>
    <property type="match status" value="1"/>
</dbReference>
<dbReference type="GeneID" id="34618707"/>
<keyword evidence="1" id="KW-1185">Reference proteome</keyword>
<gene>
    <name evidence="2" type="primary">LOC34618707</name>
</gene>
<dbReference type="OrthoDB" id="373498at2759"/>
<dbReference type="CDD" id="cd18090">
    <property type="entry name" value="Arginine_MT_Sfm1"/>
    <property type="match status" value="1"/>
</dbReference>
<accession>A0A6P6RZH7</accession>
<dbReference type="InterPro" id="IPR007364">
    <property type="entry name" value="SFM1-like"/>
</dbReference>
<reference evidence="2" key="1">
    <citation type="submission" date="2025-08" db="UniProtKB">
        <authorList>
            <consortium name="RefSeq"/>
        </authorList>
    </citation>
    <scope>IDENTIFICATION</scope>
</reference>
<sequence>MLYVIENVEEDIERWCTLEYKHICEIVGADRAIFTNIPSQTLDVLPLRQIEDLRRQLPGRVVTDSASTLEELDWDRVLLLDMDAEEELKIEDAERFDAVLVGGILGNVPSDDRTAEVRKLRPCHSRHLGPLQMTTNTAVLVSKIVLENKVPLTDIPSVDEPEISAGPNSKESIVLPFRYVAKSYLTKSEEDKNTPILPEGMLQFLLETADEPLL</sequence>
<proteinExistence type="predicted"/>
<evidence type="ECO:0000313" key="2">
    <source>
        <dbReference type="RefSeq" id="XP_026193346.1"/>
    </source>
</evidence>
<evidence type="ECO:0000313" key="1">
    <source>
        <dbReference type="Proteomes" id="UP000515125"/>
    </source>
</evidence>
<protein>
    <submittedName>
        <fullName evidence="2">Protein arginine N-methyltransferase SFM1</fullName>
    </submittedName>
</protein>
<dbReference type="RefSeq" id="XP_026193346.1">
    <property type="nucleotide sequence ID" value="XM_026337561.1"/>
</dbReference>
<dbReference type="AlphaFoldDB" id="A0A6P6RZH7"/>
<dbReference type="PANTHER" id="PTHR35517">
    <property type="entry name" value="PROTEIN ARGININE N-METHYLTRANSFERASE SFM1"/>
    <property type="match status" value="1"/>
</dbReference>
<organism evidence="1 2">
    <name type="scientific">Cyclospora cayetanensis</name>
    <dbReference type="NCBI Taxonomy" id="88456"/>
    <lineage>
        <taxon>Eukaryota</taxon>
        <taxon>Sar</taxon>
        <taxon>Alveolata</taxon>
        <taxon>Apicomplexa</taxon>
        <taxon>Conoidasida</taxon>
        <taxon>Coccidia</taxon>
        <taxon>Eucoccidiorida</taxon>
        <taxon>Eimeriorina</taxon>
        <taxon>Eimeriidae</taxon>
        <taxon>Cyclospora</taxon>
    </lineage>
</organism>
<dbReference type="GO" id="GO:0035241">
    <property type="term" value="F:protein-arginine omega-N monomethyltransferase activity"/>
    <property type="evidence" value="ECO:0007669"/>
    <property type="project" value="TreeGrafter"/>
</dbReference>
<name>A0A6P6RZH7_9EIME</name>
<dbReference type="Pfam" id="PF04252">
    <property type="entry name" value="SFM1-like"/>
    <property type="match status" value="1"/>
</dbReference>